<name>A0A080Z484_PHYNI</name>
<organism evidence="1 2">
    <name type="scientific">Phytophthora nicotianae P1976</name>
    <dbReference type="NCBI Taxonomy" id="1317066"/>
    <lineage>
        <taxon>Eukaryota</taxon>
        <taxon>Sar</taxon>
        <taxon>Stramenopiles</taxon>
        <taxon>Oomycota</taxon>
        <taxon>Peronosporomycetes</taxon>
        <taxon>Peronosporales</taxon>
        <taxon>Peronosporaceae</taxon>
        <taxon>Phytophthora</taxon>
    </lineage>
</organism>
<evidence type="ECO:0000313" key="1">
    <source>
        <dbReference type="EMBL" id="ETO61445.1"/>
    </source>
</evidence>
<protein>
    <submittedName>
        <fullName evidence="1">Uncharacterized protein</fullName>
    </submittedName>
</protein>
<accession>A0A080Z484</accession>
<reference evidence="1 2" key="1">
    <citation type="submission" date="2013-11" db="EMBL/GenBank/DDBJ databases">
        <title>The Genome Sequence of Phytophthora parasitica P1976.</title>
        <authorList>
            <consortium name="The Broad Institute Genomics Platform"/>
            <person name="Russ C."/>
            <person name="Tyler B."/>
            <person name="Panabieres F."/>
            <person name="Shan W."/>
            <person name="Tripathy S."/>
            <person name="Grunwald N."/>
            <person name="Machado M."/>
            <person name="Johnson C.S."/>
            <person name="Walker B."/>
            <person name="Young S."/>
            <person name="Zeng Q."/>
            <person name="Gargeya S."/>
            <person name="Fitzgerald M."/>
            <person name="Haas B."/>
            <person name="Abouelleil A."/>
            <person name="Allen A.W."/>
            <person name="Alvarado L."/>
            <person name="Arachchi H.M."/>
            <person name="Berlin A.M."/>
            <person name="Chapman S.B."/>
            <person name="Gainer-Dewar J."/>
            <person name="Goldberg J."/>
            <person name="Griggs A."/>
            <person name="Gujja S."/>
            <person name="Hansen M."/>
            <person name="Howarth C."/>
            <person name="Imamovic A."/>
            <person name="Ireland A."/>
            <person name="Larimer J."/>
            <person name="McCowan C."/>
            <person name="Murphy C."/>
            <person name="Pearson M."/>
            <person name="Poon T.W."/>
            <person name="Priest M."/>
            <person name="Roberts A."/>
            <person name="Saif S."/>
            <person name="Shea T."/>
            <person name="Sisk P."/>
            <person name="Sykes S."/>
            <person name="Wortman J."/>
            <person name="Nusbaum C."/>
            <person name="Birren B."/>
        </authorList>
    </citation>
    <scope>NUCLEOTIDE SEQUENCE [LARGE SCALE GENOMIC DNA]</scope>
    <source>
        <strain evidence="1 2">P1976</strain>
    </source>
</reference>
<sequence>MTNGCVNQQIGSWTSRSVAANTSDGVAEVEAEKTLRVGVKGSVLCDVTEASSFCVLVGSFVFDGTALHPRNLAGCKEFITLEEMPGKRPLQEAASGTSKVILAQVSEPGSGKSKVCTLGCRQLVYSVPAGFPASDLSFLINLPECVRAQEA</sequence>
<gene>
    <name evidence="1" type="ORF">F444_20543</name>
</gene>
<dbReference type="EMBL" id="ANJA01003777">
    <property type="protein sequence ID" value="ETO61445.1"/>
    <property type="molecule type" value="Genomic_DNA"/>
</dbReference>
<proteinExistence type="predicted"/>
<dbReference type="Proteomes" id="UP000028582">
    <property type="component" value="Unassembled WGS sequence"/>
</dbReference>
<comment type="caution">
    <text evidence="1">The sequence shown here is derived from an EMBL/GenBank/DDBJ whole genome shotgun (WGS) entry which is preliminary data.</text>
</comment>
<dbReference type="AlphaFoldDB" id="A0A080Z484"/>
<evidence type="ECO:0000313" key="2">
    <source>
        <dbReference type="Proteomes" id="UP000028582"/>
    </source>
</evidence>